<gene>
    <name evidence="2" type="ORF">E0H73_28110</name>
</gene>
<evidence type="ECO:0000313" key="2">
    <source>
        <dbReference type="EMBL" id="TCC58185.1"/>
    </source>
</evidence>
<dbReference type="PANTHER" id="PTHR34293">
    <property type="entry name" value="HTH-TYPE TRANSCRIPTIONAL REGULATOR TRMBL2"/>
    <property type="match status" value="1"/>
</dbReference>
<dbReference type="EMBL" id="SJKB01000009">
    <property type="protein sequence ID" value="TCC58185.1"/>
    <property type="molecule type" value="Genomic_DNA"/>
</dbReference>
<dbReference type="GO" id="GO:0003677">
    <property type="term" value="F:DNA binding"/>
    <property type="evidence" value="ECO:0007669"/>
    <property type="project" value="InterPro"/>
</dbReference>
<dbReference type="SUPFAM" id="SSF56024">
    <property type="entry name" value="Phospholipase D/nuclease"/>
    <property type="match status" value="1"/>
</dbReference>
<dbReference type="SMART" id="SM00421">
    <property type="entry name" value="HTH_LUXR"/>
    <property type="match status" value="1"/>
</dbReference>
<dbReference type="OrthoDB" id="3728246at2"/>
<keyword evidence="3" id="KW-1185">Reference proteome</keyword>
<name>A0A4R0KQK1_9ACTN</name>
<dbReference type="InterPro" id="IPR000792">
    <property type="entry name" value="Tscrpt_reg_LuxR_C"/>
</dbReference>
<dbReference type="InterPro" id="IPR051797">
    <property type="entry name" value="TrmB-like"/>
</dbReference>
<dbReference type="AlphaFoldDB" id="A0A4R0KQK1"/>
<dbReference type="Proteomes" id="UP000291144">
    <property type="component" value="Unassembled WGS sequence"/>
</dbReference>
<proteinExistence type="predicted"/>
<dbReference type="SUPFAM" id="SSF46894">
    <property type="entry name" value="C-terminal effector domain of the bipartite response regulators"/>
    <property type="match status" value="1"/>
</dbReference>
<dbReference type="InterPro" id="IPR016032">
    <property type="entry name" value="Sig_transdc_resp-reg_C-effctor"/>
</dbReference>
<feature type="domain" description="HTH luxR-type" evidence="1">
    <location>
        <begin position="267"/>
        <end position="316"/>
    </location>
</feature>
<accession>A0A4R0KQK1</accession>
<protein>
    <submittedName>
        <fullName evidence="2">LuxR family transcriptional regulator</fullName>
    </submittedName>
</protein>
<dbReference type="Gene3D" id="1.10.10.10">
    <property type="entry name" value="Winged helix-like DNA-binding domain superfamily/Winged helix DNA-binding domain"/>
    <property type="match status" value="1"/>
</dbReference>
<dbReference type="InterPro" id="IPR036388">
    <property type="entry name" value="WH-like_DNA-bd_sf"/>
</dbReference>
<evidence type="ECO:0000259" key="1">
    <source>
        <dbReference type="SMART" id="SM00421"/>
    </source>
</evidence>
<evidence type="ECO:0000313" key="3">
    <source>
        <dbReference type="Proteomes" id="UP000291144"/>
    </source>
</evidence>
<comment type="caution">
    <text evidence="2">The sequence shown here is derived from an EMBL/GenBank/DDBJ whole genome shotgun (WGS) entry which is preliminary data.</text>
</comment>
<reference evidence="2 3" key="1">
    <citation type="submission" date="2019-02" db="EMBL/GenBank/DDBJ databases">
        <title>Kribbella capetownensis sp. nov. and Kribbella speibonae sp. nov., isolated from soil.</title>
        <authorList>
            <person name="Curtis S.M."/>
            <person name="Norton I."/>
            <person name="Everest G.J."/>
            <person name="Meyers P.R."/>
        </authorList>
    </citation>
    <scope>NUCLEOTIDE SEQUENCE [LARGE SCALE GENOMIC DNA]</scope>
    <source>
        <strain evidence="2 3">NRRL B-24813</strain>
    </source>
</reference>
<dbReference type="GO" id="GO:0006355">
    <property type="term" value="P:regulation of DNA-templated transcription"/>
    <property type="evidence" value="ECO:0007669"/>
    <property type="project" value="InterPro"/>
</dbReference>
<organism evidence="2 3">
    <name type="scientific">Kribbella pittospori</name>
    <dbReference type="NCBI Taxonomy" id="722689"/>
    <lineage>
        <taxon>Bacteria</taxon>
        <taxon>Bacillati</taxon>
        <taxon>Actinomycetota</taxon>
        <taxon>Actinomycetes</taxon>
        <taxon>Propionibacteriales</taxon>
        <taxon>Kribbellaceae</taxon>
        <taxon>Kribbella</taxon>
    </lineage>
</organism>
<sequence length="322" mass="35407">MARTCRLLIHRDMEPLQALGLSAAAEVLLLDLLLNPEAIQRAHPDECLDELIGLGLVERTDDGLVVRPPRLAMDALAERHTKQAALAHESADFLTELWKSAAGRQDYLEILPTYAAAQAVLNSVQSDAHSQVRAMTMGNLAAREIRIVEGMFDALERGVRYEVIYGAHVLQDANALHMVRSCIEAGEHARVFPRVPLNITIVDDRWALVGARSEVERGPEFVAMVVHDSPLLAGLARVFDALWRISVPITSATDLNDVTAGPDLESKRLLTYLSAGLTDESIAREFGVSERTVARRIGRLQEALGAQTRFQLGVQASRQGWL</sequence>
<dbReference type="PANTHER" id="PTHR34293:SF1">
    <property type="entry name" value="HTH-TYPE TRANSCRIPTIONAL REGULATOR TRMBL2"/>
    <property type="match status" value="1"/>
</dbReference>